<feature type="transmembrane region" description="Helical" evidence="4">
    <location>
        <begin position="371"/>
        <end position="393"/>
    </location>
</feature>
<organism evidence="6 7">
    <name type="scientific">Haematobacter massiliensis</name>
    <dbReference type="NCBI Taxonomy" id="195105"/>
    <lineage>
        <taxon>Bacteria</taxon>
        <taxon>Pseudomonadati</taxon>
        <taxon>Pseudomonadota</taxon>
        <taxon>Alphaproteobacteria</taxon>
        <taxon>Rhodobacterales</taxon>
        <taxon>Paracoccaceae</taxon>
        <taxon>Haematobacter</taxon>
    </lineage>
</organism>
<dbReference type="AlphaFoldDB" id="A0A086YD60"/>
<feature type="transmembrane region" description="Helical" evidence="4">
    <location>
        <begin position="172"/>
        <end position="191"/>
    </location>
</feature>
<evidence type="ECO:0000256" key="3">
    <source>
        <dbReference type="ARBA" id="ARBA00023136"/>
    </source>
</evidence>
<dbReference type="Proteomes" id="UP000028826">
    <property type="component" value="Unassembled WGS sequence"/>
</dbReference>
<reference evidence="6 7" key="1">
    <citation type="submission" date="2014-03" db="EMBL/GenBank/DDBJ databases">
        <title>Genome of Haematobacter massiliensis CCUG 47968.</title>
        <authorList>
            <person name="Wang D."/>
            <person name="Wang G."/>
        </authorList>
    </citation>
    <scope>NUCLEOTIDE SEQUENCE [LARGE SCALE GENOMIC DNA]</scope>
    <source>
        <strain evidence="6 7">CCUG 47968</strain>
    </source>
</reference>
<evidence type="ECO:0000313" key="6">
    <source>
        <dbReference type="EMBL" id="KFI32210.1"/>
    </source>
</evidence>
<feature type="transmembrane region" description="Helical" evidence="4">
    <location>
        <begin position="278"/>
        <end position="297"/>
    </location>
</feature>
<dbReference type="GO" id="GO:0022857">
    <property type="term" value="F:transmembrane transporter activity"/>
    <property type="evidence" value="ECO:0007669"/>
    <property type="project" value="InterPro"/>
</dbReference>
<dbReference type="PROSITE" id="PS50850">
    <property type="entry name" value="MFS"/>
    <property type="match status" value="1"/>
</dbReference>
<keyword evidence="7" id="KW-1185">Reference proteome</keyword>
<dbReference type="PANTHER" id="PTHR23534:SF1">
    <property type="entry name" value="MAJOR FACILITATOR SUPERFAMILY PROTEIN"/>
    <property type="match status" value="1"/>
</dbReference>
<feature type="transmembrane region" description="Helical" evidence="4">
    <location>
        <begin position="52"/>
        <end position="69"/>
    </location>
</feature>
<evidence type="ECO:0000259" key="5">
    <source>
        <dbReference type="PROSITE" id="PS50850"/>
    </source>
</evidence>
<dbReference type="Gene3D" id="1.20.1250.20">
    <property type="entry name" value="MFS general substrate transporter like domains"/>
    <property type="match status" value="1"/>
</dbReference>
<dbReference type="InterPro" id="IPR036259">
    <property type="entry name" value="MFS_trans_sf"/>
</dbReference>
<evidence type="ECO:0000256" key="4">
    <source>
        <dbReference type="SAM" id="Phobius"/>
    </source>
</evidence>
<feature type="transmembrane region" description="Helical" evidence="4">
    <location>
        <begin position="251"/>
        <end position="271"/>
    </location>
</feature>
<dbReference type="STRING" id="195105.CN97_07325"/>
<feature type="transmembrane region" description="Helical" evidence="4">
    <location>
        <begin position="102"/>
        <end position="122"/>
    </location>
</feature>
<keyword evidence="1 4" id="KW-0812">Transmembrane</keyword>
<protein>
    <submittedName>
        <fullName evidence="6">Multidrug MFS transporter</fullName>
    </submittedName>
</protein>
<dbReference type="Pfam" id="PF07690">
    <property type="entry name" value="MFS_1"/>
    <property type="match status" value="1"/>
</dbReference>
<evidence type="ECO:0000256" key="2">
    <source>
        <dbReference type="ARBA" id="ARBA00022989"/>
    </source>
</evidence>
<dbReference type="PANTHER" id="PTHR23534">
    <property type="entry name" value="MFS PERMEASE"/>
    <property type="match status" value="1"/>
</dbReference>
<name>A0A086YD60_9RHOB</name>
<evidence type="ECO:0000313" key="7">
    <source>
        <dbReference type="Proteomes" id="UP000028826"/>
    </source>
</evidence>
<gene>
    <name evidence="6" type="ORF">CN97_07325</name>
</gene>
<evidence type="ECO:0000256" key="1">
    <source>
        <dbReference type="ARBA" id="ARBA00022692"/>
    </source>
</evidence>
<proteinExistence type="predicted"/>
<feature type="transmembrane region" description="Helical" evidence="4">
    <location>
        <begin position="212"/>
        <end position="231"/>
    </location>
</feature>
<dbReference type="EMBL" id="JGYG01000001">
    <property type="protein sequence ID" value="KFI32210.1"/>
    <property type="molecule type" value="Genomic_DNA"/>
</dbReference>
<feature type="transmembrane region" description="Helical" evidence="4">
    <location>
        <begin position="338"/>
        <end position="359"/>
    </location>
</feature>
<feature type="transmembrane region" description="Helical" evidence="4">
    <location>
        <begin position="142"/>
        <end position="166"/>
    </location>
</feature>
<comment type="caution">
    <text evidence="6">The sequence shown here is derived from an EMBL/GenBank/DDBJ whole genome shotgun (WGS) entry which is preliminary data.</text>
</comment>
<dbReference type="InterPro" id="IPR011701">
    <property type="entry name" value="MFS"/>
</dbReference>
<feature type="transmembrane region" description="Helical" evidence="4">
    <location>
        <begin position="303"/>
        <end position="326"/>
    </location>
</feature>
<dbReference type="SUPFAM" id="SSF103473">
    <property type="entry name" value="MFS general substrate transporter"/>
    <property type="match status" value="1"/>
</dbReference>
<dbReference type="RefSeq" id="WP_035706726.1">
    <property type="nucleotide sequence ID" value="NZ_JGYG01000001.1"/>
</dbReference>
<accession>A0A086YD60</accession>
<sequence length="400" mass="41481">MADTTSPRIRRNVRLLIAAQAILGSQMPMIFAMAGLAGQSLARNPCWATLPISAMVFGSMTTAPWLSPLMQRRGRAAGFVLGAMAGAVGAALAALALWTSSFWLLVLGGYFSGIYQSAQGFYRFAAADEGAEADRARAISRVMAAGLVGAVVGPQLVTLTAFGLVVPFVASYLVIVVLNLAGSLLFAFLDMPPPRKAAEGGRPMRQLLRNPAIVVAMICGMVSYALMNLVMTSTPLAVIGCGFGQREVSGIITAHVLAMFVPSFFTGTLIARFGVIPIIGTGLAILAGAGLVALAGVTLPHFFVALILLGLGWNFGFIGATALLTRSHRPEERGRVQGLNDLLVFGGVTVASLFSGGLMNCTGAGNAVGGWSAVNLAMLPFLLLAGGALVWLARNGRQAA</sequence>
<keyword evidence="3 4" id="KW-0472">Membrane</keyword>
<keyword evidence="2 4" id="KW-1133">Transmembrane helix</keyword>
<feature type="domain" description="Major facilitator superfamily (MFS) profile" evidence="5">
    <location>
        <begin position="212"/>
        <end position="400"/>
    </location>
</feature>
<feature type="transmembrane region" description="Helical" evidence="4">
    <location>
        <begin position="76"/>
        <end position="96"/>
    </location>
</feature>
<dbReference type="InterPro" id="IPR020846">
    <property type="entry name" value="MFS_dom"/>
</dbReference>
<dbReference type="eggNOG" id="COG2814">
    <property type="taxonomic scope" value="Bacteria"/>
</dbReference>
<dbReference type="OrthoDB" id="8558006at2"/>